<accession>A0A1M5CIM1</accession>
<dbReference type="OrthoDB" id="9800856at2"/>
<sequence length="143" mass="16818">MRSDFRFFHRLRVRYSEIDGQGIVFNAHYLTYLDVAITEYFRHLGLDYNQLAREGKMDMVLVKTTLEFKTPAFFDEVLEIGVRITHIGNKSFTVDFEIYKENSELLVLKAETVYVNYNTATRSTQPVPGFFRSIVENFEKLPQ</sequence>
<dbReference type="AlphaFoldDB" id="A0A1M5CIM1"/>
<reference evidence="4" key="1">
    <citation type="submission" date="2016-11" db="EMBL/GenBank/DDBJ databases">
        <authorList>
            <person name="Varghese N."/>
            <person name="Submissions S."/>
        </authorList>
    </citation>
    <scope>NUCLEOTIDE SEQUENCE [LARGE SCALE GENOMIC DNA]</scope>
    <source>
        <strain evidence="4">DSM 11792</strain>
    </source>
</reference>
<dbReference type="PANTHER" id="PTHR31793:SF27">
    <property type="entry name" value="NOVEL THIOESTERASE SUPERFAMILY DOMAIN AND SAPOSIN A-TYPE DOMAIN CONTAINING PROTEIN (0610012H03RIK)"/>
    <property type="match status" value="1"/>
</dbReference>
<evidence type="ECO:0000313" key="4">
    <source>
        <dbReference type="Proteomes" id="UP000184196"/>
    </source>
</evidence>
<evidence type="ECO:0000256" key="1">
    <source>
        <dbReference type="ARBA" id="ARBA00005953"/>
    </source>
</evidence>
<dbReference type="CDD" id="cd00586">
    <property type="entry name" value="4HBT"/>
    <property type="match status" value="1"/>
</dbReference>
<dbReference type="GO" id="GO:0047617">
    <property type="term" value="F:fatty acyl-CoA hydrolase activity"/>
    <property type="evidence" value="ECO:0007669"/>
    <property type="project" value="TreeGrafter"/>
</dbReference>
<organism evidence="3 4">
    <name type="scientific">Desulfofundulus australicus DSM 11792</name>
    <dbReference type="NCBI Taxonomy" id="1121425"/>
    <lineage>
        <taxon>Bacteria</taxon>
        <taxon>Bacillati</taxon>
        <taxon>Bacillota</taxon>
        <taxon>Clostridia</taxon>
        <taxon>Eubacteriales</taxon>
        <taxon>Peptococcaceae</taxon>
        <taxon>Desulfofundulus</taxon>
    </lineage>
</organism>
<dbReference type="InterPro" id="IPR029069">
    <property type="entry name" value="HotDog_dom_sf"/>
</dbReference>
<name>A0A1M5CIM1_9FIRM</name>
<dbReference type="SUPFAM" id="SSF54637">
    <property type="entry name" value="Thioesterase/thiol ester dehydrase-isomerase"/>
    <property type="match status" value="1"/>
</dbReference>
<evidence type="ECO:0000313" key="3">
    <source>
        <dbReference type="EMBL" id="SHF54625.1"/>
    </source>
</evidence>
<dbReference type="Gene3D" id="3.10.129.10">
    <property type="entry name" value="Hotdog Thioesterase"/>
    <property type="match status" value="1"/>
</dbReference>
<gene>
    <name evidence="3" type="ORF">SAMN02745218_02548</name>
</gene>
<keyword evidence="4" id="KW-1185">Reference proteome</keyword>
<dbReference type="Pfam" id="PF13279">
    <property type="entry name" value="4HBT_2"/>
    <property type="match status" value="1"/>
</dbReference>
<dbReference type="EMBL" id="FQUW01000038">
    <property type="protein sequence ID" value="SHF54625.1"/>
    <property type="molecule type" value="Genomic_DNA"/>
</dbReference>
<comment type="similarity">
    <text evidence="1">Belongs to the 4-hydroxybenzoyl-CoA thioesterase family.</text>
</comment>
<dbReference type="InterPro" id="IPR006684">
    <property type="entry name" value="YbgC/YbaW"/>
</dbReference>
<evidence type="ECO:0000256" key="2">
    <source>
        <dbReference type="ARBA" id="ARBA00022801"/>
    </source>
</evidence>
<dbReference type="PANTHER" id="PTHR31793">
    <property type="entry name" value="4-HYDROXYBENZOYL-COA THIOESTERASE FAMILY MEMBER"/>
    <property type="match status" value="1"/>
</dbReference>
<dbReference type="RefSeq" id="WP_073166870.1">
    <property type="nucleotide sequence ID" value="NZ_FQUW01000038.1"/>
</dbReference>
<dbReference type="NCBIfam" id="TIGR00051">
    <property type="entry name" value="YbgC/FadM family acyl-CoA thioesterase"/>
    <property type="match status" value="1"/>
</dbReference>
<dbReference type="InterPro" id="IPR050563">
    <property type="entry name" value="4-hydroxybenzoyl-CoA_TE"/>
</dbReference>
<dbReference type="PIRSF" id="PIRSF003230">
    <property type="entry name" value="YbgC"/>
    <property type="match status" value="1"/>
</dbReference>
<dbReference type="Proteomes" id="UP000184196">
    <property type="component" value="Unassembled WGS sequence"/>
</dbReference>
<proteinExistence type="inferred from homology"/>
<keyword evidence="2 3" id="KW-0378">Hydrolase</keyword>
<protein>
    <submittedName>
        <fullName evidence="3">Acyl-CoA thioester hydrolase</fullName>
    </submittedName>
</protein>